<comment type="caution">
    <text evidence="1">The sequence shown here is derived from an EMBL/GenBank/DDBJ whole genome shotgun (WGS) entry which is preliminary data.</text>
</comment>
<reference evidence="1" key="1">
    <citation type="submission" date="2020-08" db="EMBL/GenBank/DDBJ databases">
        <title>Multicomponent nature underlies the extraordinary mechanical properties of spider dragline silk.</title>
        <authorList>
            <person name="Kono N."/>
            <person name="Nakamura H."/>
            <person name="Mori M."/>
            <person name="Yoshida Y."/>
            <person name="Ohtoshi R."/>
            <person name="Malay A.D."/>
            <person name="Moran D.A.P."/>
            <person name="Tomita M."/>
            <person name="Numata K."/>
            <person name="Arakawa K."/>
        </authorList>
    </citation>
    <scope>NUCLEOTIDE SEQUENCE</scope>
</reference>
<evidence type="ECO:0000313" key="1">
    <source>
        <dbReference type="EMBL" id="GFX88062.1"/>
    </source>
</evidence>
<accession>A0A8X6REG3</accession>
<dbReference type="EMBL" id="BMAU01021046">
    <property type="protein sequence ID" value="GFX88062.1"/>
    <property type="molecule type" value="Genomic_DNA"/>
</dbReference>
<evidence type="ECO:0000313" key="2">
    <source>
        <dbReference type="Proteomes" id="UP000887159"/>
    </source>
</evidence>
<dbReference type="AlphaFoldDB" id="A0A8X6REG3"/>
<gene>
    <name evidence="1" type="ORF">TNCV_158801</name>
</gene>
<keyword evidence="2" id="KW-1185">Reference proteome</keyword>
<sequence length="147" mass="16390">MIPELVTSTPNLHISPMCSSHEHFFYPQLWECRSSPERTSVTSLPEWDNFDGQGHLLRITRKKKDFPEVINSIVVVKIPNPTYISLVWVPTFRCVSWCSSFKISWCSSVVSSPSCPIMSSSMSSSFTSNSRCLAAVKISSIISGVSP</sequence>
<organism evidence="1 2">
    <name type="scientific">Trichonephila clavipes</name>
    <name type="common">Golden silk orbweaver</name>
    <name type="synonym">Nephila clavipes</name>
    <dbReference type="NCBI Taxonomy" id="2585209"/>
    <lineage>
        <taxon>Eukaryota</taxon>
        <taxon>Metazoa</taxon>
        <taxon>Ecdysozoa</taxon>
        <taxon>Arthropoda</taxon>
        <taxon>Chelicerata</taxon>
        <taxon>Arachnida</taxon>
        <taxon>Araneae</taxon>
        <taxon>Araneomorphae</taxon>
        <taxon>Entelegynae</taxon>
        <taxon>Araneoidea</taxon>
        <taxon>Nephilidae</taxon>
        <taxon>Trichonephila</taxon>
    </lineage>
</organism>
<protein>
    <submittedName>
        <fullName evidence="1">Uncharacterized protein</fullName>
    </submittedName>
</protein>
<name>A0A8X6REG3_TRICX</name>
<dbReference type="Proteomes" id="UP000887159">
    <property type="component" value="Unassembled WGS sequence"/>
</dbReference>
<proteinExistence type="predicted"/>